<organism evidence="7 8">
    <name type="scientific">Nonomuraea jiangxiensis</name>
    <dbReference type="NCBI Taxonomy" id="633440"/>
    <lineage>
        <taxon>Bacteria</taxon>
        <taxon>Bacillati</taxon>
        <taxon>Actinomycetota</taxon>
        <taxon>Actinomycetes</taxon>
        <taxon>Streptosporangiales</taxon>
        <taxon>Streptosporangiaceae</taxon>
        <taxon>Nonomuraea</taxon>
    </lineage>
</organism>
<dbReference type="Pfam" id="PF02518">
    <property type="entry name" value="HATPase_c"/>
    <property type="match status" value="1"/>
</dbReference>
<dbReference type="AlphaFoldDB" id="A0A1G8RUP5"/>
<dbReference type="EMBL" id="FNDJ01000009">
    <property type="protein sequence ID" value="SDJ20666.1"/>
    <property type="molecule type" value="Genomic_DNA"/>
</dbReference>
<dbReference type="Proteomes" id="UP000199202">
    <property type="component" value="Unassembled WGS sequence"/>
</dbReference>
<dbReference type="PRINTS" id="PR00344">
    <property type="entry name" value="BCTRLSENSOR"/>
</dbReference>
<keyword evidence="8" id="KW-1185">Reference proteome</keyword>
<gene>
    <name evidence="7" type="ORF">SAMN05421869_109189</name>
</gene>
<dbReference type="InterPro" id="IPR036890">
    <property type="entry name" value="HATPase_C_sf"/>
</dbReference>
<evidence type="ECO:0000256" key="4">
    <source>
        <dbReference type="ARBA" id="ARBA00022777"/>
    </source>
</evidence>
<dbReference type="Gene3D" id="3.30.565.10">
    <property type="entry name" value="Histidine kinase-like ATPase, C-terminal domain"/>
    <property type="match status" value="1"/>
</dbReference>
<evidence type="ECO:0000256" key="1">
    <source>
        <dbReference type="ARBA" id="ARBA00000085"/>
    </source>
</evidence>
<dbReference type="STRING" id="633440.SAMN05421869_109189"/>
<dbReference type="InterPro" id="IPR050736">
    <property type="entry name" value="Sensor_HK_Regulatory"/>
</dbReference>
<dbReference type="GO" id="GO:0004673">
    <property type="term" value="F:protein histidine kinase activity"/>
    <property type="evidence" value="ECO:0007669"/>
    <property type="project" value="UniProtKB-EC"/>
</dbReference>
<protein>
    <recommendedName>
        <fullName evidence="2">histidine kinase</fullName>
        <ecNumber evidence="2">2.7.13.3</ecNumber>
    </recommendedName>
</protein>
<reference evidence="7 8" key="1">
    <citation type="submission" date="2016-10" db="EMBL/GenBank/DDBJ databases">
        <authorList>
            <person name="de Groot N.N."/>
        </authorList>
    </citation>
    <scope>NUCLEOTIDE SEQUENCE [LARGE SCALE GENOMIC DNA]</scope>
    <source>
        <strain evidence="7 8">CGMCC 4.6533</strain>
    </source>
</reference>
<dbReference type="PANTHER" id="PTHR43711:SF1">
    <property type="entry name" value="HISTIDINE KINASE 1"/>
    <property type="match status" value="1"/>
</dbReference>
<dbReference type="InterPro" id="IPR004358">
    <property type="entry name" value="Sig_transdc_His_kin-like_C"/>
</dbReference>
<keyword evidence="4 7" id="KW-0418">Kinase</keyword>
<dbReference type="PANTHER" id="PTHR43711">
    <property type="entry name" value="TWO-COMPONENT HISTIDINE KINASE"/>
    <property type="match status" value="1"/>
</dbReference>
<proteinExistence type="predicted"/>
<name>A0A1G8RUP5_9ACTN</name>
<evidence type="ECO:0000256" key="2">
    <source>
        <dbReference type="ARBA" id="ARBA00012438"/>
    </source>
</evidence>
<dbReference type="InterPro" id="IPR005467">
    <property type="entry name" value="His_kinase_dom"/>
</dbReference>
<dbReference type="SUPFAM" id="SSF55874">
    <property type="entry name" value="ATPase domain of HSP90 chaperone/DNA topoisomerase II/histidine kinase"/>
    <property type="match status" value="1"/>
</dbReference>
<dbReference type="CDD" id="cd00075">
    <property type="entry name" value="HATPase"/>
    <property type="match status" value="1"/>
</dbReference>
<keyword evidence="3" id="KW-0808">Transferase</keyword>
<evidence type="ECO:0000313" key="7">
    <source>
        <dbReference type="EMBL" id="SDJ20666.1"/>
    </source>
</evidence>
<dbReference type="SMART" id="SM00387">
    <property type="entry name" value="HATPase_c"/>
    <property type="match status" value="1"/>
</dbReference>
<dbReference type="GO" id="GO:0000160">
    <property type="term" value="P:phosphorelay signal transduction system"/>
    <property type="evidence" value="ECO:0007669"/>
    <property type="project" value="UniProtKB-KW"/>
</dbReference>
<dbReference type="PROSITE" id="PS50109">
    <property type="entry name" value="HIS_KIN"/>
    <property type="match status" value="1"/>
</dbReference>
<sequence>MLDGVAVIVVDDGAGIPPAHRERVFERFVRLDDGRRRDPGGSGLGLAISRDIAQAHQGTLKVADSPQGATVVLWLPLFSAWPPQHQ</sequence>
<dbReference type="InterPro" id="IPR003594">
    <property type="entry name" value="HATPase_dom"/>
</dbReference>
<evidence type="ECO:0000256" key="3">
    <source>
        <dbReference type="ARBA" id="ARBA00022679"/>
    </source>
</evidence>
<evidence type="ECO:0000313" key="8">
    <source>
        <dbReference type="Proteomes" id="UP000199202"/>
    </source>
</evidence>
<dbReference type="RefSeq" id="WP_342742741.1">
    <property type="nucleotide sequence ID" value="NZ_FNDJ01000009.1"/>
</dbReference>
<comment type="catalytic activity">
    <reaction evidence="1">
        <text>ATP + protein L-histidine = ADP + protein N-phospho-L-histidine.</text>
        <dbReference type="EC" id="2.7.13.3"/>
    </reaction>
</comment>
<keyword evidence="5" id="KW-0902">Two-component regulatory system</keyword>
<dbReference type="EC" id="2.7.13.3" evidence="2"/>
<evidence type="ECO:0000259" key="6">
    <source>
        <dbReference type="PROSITE" id="PS50109"/>
    </source>
</evidence>
<feature type="domain" description="Histidine kinase" evidence="6">
    <location>
        <begin position="1"/>
        <end position="79"/>
    </location>
</feature>
<accession>A0A1G8RUP5</accession>
<evidence type="ECO:0000256" key="5">
    <source>
        <dbReference type="ARBA" id="ARBA00023012"/>
    </source>
</evidence>